<dbReference type="CDD" id="cd03440">
    <property type="entry name" value="hot_dog"/>
    <property type="match status" value="1"/>
</dbReference>
<accession>A0A239ZJW7</accession>
<keyword evidence="9 10" id="KW-0804">Transcription</keyword>
<evidence type="ECO:0000256" key="2">
    <source>
        <dbReference type="ARBA" id="ARBA00022516"/>
    </source>
</evidence>
<evidence type="ECO:0000256" key="1">
    <source>
        <dbReference type="ARBA" id="ARBA00022491"/>
    </source>
</evidence>
<dbReference type="Pfam" id="PF08220">
    <property type="entry name" value="HTH_DeoR"/>
    <property type="match status" value="1"/>
</dbReference>
<dbReference type="InterPro" id="IPR029069">
    <property type="entry name" value="HotDog_dom_sf"/>
</dbReference>
<dbReference type="RefSeq" id="WP_095090135.1">
    <property type="nucleotide sequence ID" value="NZ_BMDM01000004.1"/>
</dbReference>
<keyword evidence="3" id="KW-0423">Lactose metabolism</keyword>
<dbReference type="KEGG" id="sste:SAMEA4384403_1586"/>
<dbReference type="HAMAP" id="MF_01814">
    <property type="entry name" value="Transcrip_fact_FapR"/>
    <property type="match status" value="1"/>
</dbReference>
<keyword evidence="7 10" id="KW-0238">DNA-binding</keyword>
<dbReference type="GO" id="GO:0005988">
    <property type="term" value="P:lactose metabolic process"/>
    <property type="evidence" value="ECO:0007669"/>
    <property type="project" value="UniProtKB-KW"/>
</dbReference>
<dbReference type="SUPFAM" id="SSF54637">
    <property type="entry name" value="Thioesterase/thiol ester dehydrase-isomerase"/>
    <property type="match status" value="1"/>
</dbReference>
<evidence type="ECO:0000256" key="4">
    <source>
        <dbReference type="ARBA" id="ARBA00022832"/>
    </source>
</evidence>
<evidence type="ECO:0000256" key="6">
    <source>
        <dbReference type="ARBA" id="ARBA00023098"/>
    </source>
</evidence>
<protein>
    <recommendedName>
        <fullName evidence="10">Transcription factor FapR</fullName>
    </recommendedName>
    <alternativeName>
        <fullName evidence="10">Fatty acid and phospholipid biosynthesis regulator</fullName>
    </alternativeName>
</protein>
<dbReference type="Gene3D" id="1.10.10.10">
    <property type="entry name" value="Winged helix-like DNA-binding domain superfamily/Winged helix DNA-binding domain"/>
    <property type="match status" value="1"/>
</dbReference>
<feature type="domain" description="HTH deoR-type" evidence="12">
    <location>
        <begin position="8"/>
        <end position="45"/>
    </location>
</feature>
<evidence type="ECO:0000313" key="13">
    <source>
        <dbReference type="EMBL" id="SNV70856.1"/>
    </source>
</evidence>
<evidence type="ECO:0000256" key="10">
    <source>
        <dbReference type="HAMAP-Rule" id="MF_01814"/>
    </source>
</evidence>
<evidence type="ECO:0000256" key="3">
    <source>
        <dbReference type="ARBA" id="ARBA00022736"/>
    </source>
</evidence>
<keyword evidence="1 10" id="KW-0678">Repressor</keyword>
<dbReference type="GO" id="GO:0045717">
    <property type="term" value="P:negative regulation of fatty acid biosynthetic process"/>
    <property type="evidence" value="ECO:0007669"/>
    <property type="project" value="UniProtKB-UniRule"/>
</dbReference>
<feature type="domain" description="Thioesterase" evidence="11">
    <location>
        <begin position="110"/>
        <end position="164"/>
    </location>
</feature>
<dbReference type="InterPro" id="IPR036388">
    <property type="entry name" value="WH-like_DNA-bd_sf"/>
</dbReference>
<keyword evidence="2 10" id="KW-0444">Lipid biosynthesis</keyword>
<dbReference type="Pfam" id="PF03061">
    <property type="entry name" value="4HBT"/>
    <property type="match status" value="1"/>
</dbReference>
<comment type="similarity">
    <text evidence="10">Belongs to the FapR family.</text>
</comment>
<comment type="function">
    <text evidence="10">Transcriptional factor involved in regulation of membrane lipid biosynthesis by repressing genes involved in fatty acid and phospholipid metabolism.</text>
</comment>
<dbReference type="InterPro" id="IPR006683">
    <property type="entry name" value="Thioestr_dom"/>
</dbReference>
<evidence type="ECO:0000256" key="7">
    <source>
        <dbReference type="ARBA" id="ARBA00023125"/>
    </source>
</evidence>
<evidence type="ECO:0000256" key="5">
    <source>
        <dbReference type="ARBA" id="ARBA00023015"/>
    </source>
</evidence>
<sequence length="189" mass="21549">MKLSKTDRQKELTNRLKEEPFVTDETLSEYFNVSIQTIRLDRMELGIPELRRRIKDVATKQHDEIKSLPIEDVIGEIIDIELDKTAISLLDIREEHVFTRNGIARGHYIFAQANSLCVALINDELALTTKSNVQFIKSVKLNERVIAKATVTHKSKHIAKVDVTSSVQGETIFKGQFEMYYASEGEKNG</sequence>
<keyword evidence="8 10" id="KW-0275">Fatty acid biosynthesis</keyword>
<gene>
    <name evidence="10 13" type="primary">fapR</name>
    <name evidence="13" type="ORF">SAMEA4384403_01586</name>
</gene>
<evidence type="ECO:0000259" key="12">
    <source>
        <dbReference type="Pfam" id="PF08220"/>
    </source>
</evidence>
<keyword evidence="14" id="KW-1185">Reference proteome</keyword>
<dbReference type="Gene3D" id="3.10.129.10">
    <property type="entry name" value="Hotdog Thioesterase"/>
    <property type="match status" value="1"/>
</dbReference>
<dbReference type="GO" id="GO:0045892">
    <property type="term" value="P:negative regulation of DNA-templated transcription"/>
    <property type="evidence" value="ECO:0007669"/>
    <property type="project" value="UniProtKB-UniRule"/>
</dbReference>
<proteinExistence type="inferred from homology"/>
<dbReference type="OrthoDB" id="1706183at2"/>
<keyword evidence="5 10" id="KW-0805">Transcription regulation</keyword>
<dbReference type="AlphaFoldDB" id="A0A239ZJW7"/>
<evidence type="ECO:0000313" key="14">
    <source>
        <dbReference type="Proteomes" id="UP000242084"/>
    </source>
</evidence>
<dbReference type="GO" id="GO:0003700">
    <property type="term" value="F:DNA-binding transcription factor activity"/>
    <property type="evidence" value="ECO:0007669"/>
    <property type="project" value="UniProtKB-UniRule"/>
</dbReference>
<dbReference type="GO" id="GO:0003677">
    <property type="term" value="F:DNA binding"/>
    <property type="evidence" value="ECO:0007669"/>
    <property type="project" value="UniProtKB-KW"/>
</dbReference>
<dbReference type="EMBL" id="LT906462">
    <property type="protein sequence ID" value="SNV70856.1"/>
    <property type="molecule type" value="Genomic_DNA"/>
</dbReference>
<dbReference type="InterPro" id="IPR017275">
    <property type="entry name" value="Transcription_factor_FapR"/>
</dbReference>
<name>A0A239ZJW7_9STAP</name>
<organism evidence="13 14">
    <name type="scientific">Mammaliicoccus stepanovicii</name>
    <dbReference type="NCBI Taxonomy" id="643214"/>
    <lineage>
        <taxon>Bacteria</taxon>
        <taxon>Bacillati</taxon>
        <taxon>Bacillota</taxon>
        <taxon>Bacilli</taxon>
        <taxon>Bacillales</taxon>
        <taxon>Staphylococcaceae</taxon>
        <taxon>Mammaliicoccus</taxon>
    </lineage>
</organism>
<dbReference type="NCBIfam" id="NF003359">
    <property type="entry name" value="PRK04424.1"/>
    <property type="match status" value="1"/>
</dbReference>
<dbReference type="Proteomes" id="UP000242084">
    <property type="component" value="Chromosome 1"/>
</dbReference>
<evidence type="ECO:0000259" key="11">
    <source>
        <dbReference type="Pfam" id="PF03061"/>
    </source>
</evidence>
<dbReference type="GO" id="GO:0006633">
    <property type="term" value="P:fatty acid biosynthetic process"/>
    <property type="evidence" value="ECO:0007669"/>
    <property type="project" value="UniProtKB-KW"/>
</dbReference>
<evidence type="ECO:0000256" key="9">
    <source>
        <dbReference type="ARBA" id="ARBA00023163"/>
    </source>
</evidence>
<dbReference type="PIRSF" id="PIRSF037733">
    <property type="entry name" value="Transcription_factor_FapR"/>
    <property type="match status" value="1"/>
</dbReference>
<dbReference type="InterPro" id="IPR001034">
    <property type="entry name" value="DeoR_HTH"/>
</dbReference>
<keyword evidence="6 10" id="KW-0443">Lipid metabolism</keyword>
<reference evidence="13 14" key="1">
    <citation type="submission" date="2017-06" db="EMBL/GenBank/DDBJ databases">
        <authorList>
            <consortium name="Pathogen Informatics"/>
        </authorList>
    </citation>
    <scope>NUCLEOTIDE SEQUENCE [LARGE SCALE GENOMIC DNA]</scope>
    <source>
        <strain evidence="13 14">NCTC13839</strain>
    </source>
</reference>
<evidence type="ECO:0000256" key="8">
    <source>
        <dbReference type="ARBA" id="ARBA00023160"/>
    </source>
</evidence>
<keyword evidence="4 10" id="KW-0276">Fatty acid metabolism</keyword>